<feature type="transmembrane region" description="Helical" evidence="1">
    <location>
        <begin position="49"/>
        <end position="73"/>
    </location>
</feature>
<accession>A0A239SEU1</accession>
<dbReference type="EMBL" id="LT906435">
    <property type="protein sequence ID" value="SNU83769.1"/>
    <property type="molecule type" value="Genomic_DNA"/>
</dbReference>
<dbReference type="KEGG" id="pspu:NA29_12505"/>
<organism evidence="2 3">
    <name type="scientific">Pandoraea sputorum</name>
    <dbReference type="NCBI Taxonomy" id="93222"/>
    <lineage>
        <taxon>Bacteria</taxon>
        <taxon>Pseudomonadati</taxon>
        <taxon>Pseudomonadota</taxon>
        <taxon>Betaproteobacteria</taxon>
        <taxon>Burkholderiales</taxon>
        <taxon>Burkholderiaceae</taxon>
        <taxon>Pandoraea</taxon>
    </lineage>
</organism>
<name>A0A239SEU1_9BURK</name>
<dbReference type="Proteomes" id="UP000215126">
    <property type="component" value="Chromosome 1"/>
</dbReference>
<reference evidence="2 3" key="1">
    <citation type="submission" date="2017-06" db="EMBL/GenBank/DDBJ databases">
        <authorList>
            <consortium name="Pathogen Informatics"/>
        </authorList>
    </citation>
    <scope>NUCLEOTIDE SEQUENCE [LARGE SCALE GENOMIC DNA]</scope>
    <source>
        <strain evidence="2 3">NCTC13161</strain>
    </source>
</reference>
<evidence type="ECO:0008006" key="4">
    <source>
        <dbReference type="Google" id="ProtNLM"/>
    </source>
</evidence>
<dbReference type="OrthoDB" id="8940045at2"/>
<proteinExistence type="predicted"/>
<gene>
    <name evidence="2" type="ORF">SAMEA4530655_01647</name>
</gene>
<sequence length="323" mass="35640">MGVLRETLTDWWRRRADNGVSDYLFYAAVIGIALIVGLFVLSGKGMETQAFLVALAKVGIVGAAVALLLRWVVPPALMEVIKVAVIVAVSVAVPVGLMWLLPKPVIPPPPPAPALVHLSANSAELLGYRLGDPLTVPECKFVQDTLQLSYLGPDGAPCFRHRTNDLIGTPMGPNEIVVVDRLDLERFQVFSTAMPVCIALREGRIEAVSMYVLTKPVTEDKRDVVKRSLTATFAQPSANKRWILVEYWDPTKDSYYEREVWTSTGVVSRLYSMVVPSVGRRHGHIHGVLVVEATHGTHPFFGKEMDFRFDCPVIGPDQQDDAR</sequence>
<keyword evidence="1" id="KW-0472">Membrane</keyword>
<feature type="transmembrane region" description="Helical" evidence="1">
    <location>
        <begin position="80"/>
        <end position="101"/>
    </location>
</feature>
<keyword evidence="1" id="KW-0812">Transmembrane</keyword>
<evidence type="ECO:0000256" key="1">
    <source>
        <dbReference type="SAM" id="Phobius"/>
    </source>
</evidence>
<dbReference type="RefSeq" id="WP_039397439.1">
    <property type="nucleotide sequence ID" value="NZ_CABPRX010000003.1"/>
</dbReference>
<evidence type="ECO:0000313" key="3">
    <source>
        <dbReference type="Proteomes" id="UP000215126"/>
    </source>
</evidence>
<protein>
    <recommendedName>
        <fullName evidence="4">Transmembrane protein</fullName>
    </recommendedName>
</protein>
<dbReference type="GeneID" id="88094315"/>
<feature type="transmembrane region" description="Helical" evidence="1">
    <location>
        <begin position="23"/>
        <end position="43"/>
    </location>
</feature>
<evidence type="ECO:0000313" key="2">
    <source>
        <dbReference type="EMBL" id="SNU83769.1"/>
    </source>
</evidence>
<dbReference type="AlphaFoldDB" id="A0A239SEU1"/>
<keyword evidence="3" id="KW-1185">Reference proteome</keyword>
<keyword evidence="1" id="KW-1133">Transmembrane helix</keyword>